<dbReference type="Proteomes" id="UP001472677">
    <property type="component" value="Unassembled WGS sequence"/>
</dbReference>
<keyword evidence="3" id="KW-1185">Reference proteome</keyword>
<evidence type="ECO:0000313" key="2">
    <source>
        <dbReference type="EMBL" id="KAK8579729.1"/>
    </source>
</evidence>
<name>A0ABR2FG68_9ROSI</name>
<feature type="compositionally biased region" description="Basic and acidic residues" evidence="1">
    <location>
        <begin position="1"/>
        <end position="12"/>
    </location>
</feature>
<reference evidence="2 3" key="1">
    <citation type="journal article" date="2024" name="G3 (Bethesda)">
        <title>Genome assembly of Hibiscus sabdariffa L. provides insights into metabolisms of medicinal natural products.</title>
        <authorList>
            <person name="Kim T."/>
        </authorList>
    </citation>
    <scope>NUCLEOTIDE SEQUENCE [LARGE SCALE GENOMIC DNA]</scope>
    <source>
        <strain evidence="2">TK-2024</strain>
        <tissue evidence="2">Old leaves</tissue>
    </source>
</reference>
<organism evidence="2 3">
    <name type="scientific">Hibiscus sabdariffa</name>
    <name type="common">roselle</name>
    <dbReference type="NCBI Taxonomy" id="183260"/>
    <lineage>
        <taxon>Eukaryota</taxon>
        <taxon>Viridiplantae</taxon>
        <taxon>Streptophyta</taxon>
        <taxon>Embryophyta</taxon>
        <taxon>Tracheophyta</taxon>
        <taxon>Spermatophyta</taxon>
        <taxon>Magnoliopsida</taxon>
        <taxon>eudicotyledons</taxon>
        <taxon>Gunneridae</taxon>
        <taxon>Pentapetalae</taxon>
        <taxon>rosids</taxon>
        <taxon>malvids</taxon>
        <taxon>Malvales</taxon>
        <taxon>Malvaceae</taxon>
        <taxon>Malvoideae</taxon>
        <taxon>Hibiscus</taxon>
    </lineage>
</organism>
<gene>
    <name evidence="2" type="ORF">V6N12_070039</name>
</gene>
<accession>A0ABR2FG68</accession>
<comment type="caution">
    <text evidence="2">The sequence shown here is derived from an EMBL/GenBank/DDBJ whole genome shotgun (WGS) entry which is preliminary data.</text>
</comment>
<proteinExistence type="predicted"/>
<feature type="region of interest" description="Disordered" evidence="1">
    <location>
        <begin position="1"/>
        <end position="28"/>
    </location>
</feature>
<evidence type="ECO:0000313" key="3">
    <source>
        <dbReference type="Proteomes" id="UP001472677"/>
    </source>
</evidence>
<sequence length="257" mass="29288">MDASSKNDDNGHDASASDGPDSVHFGWNNDMVDKESYEAQEDSDVGSYKIDSYGDFVSRKTTKIRIVPKLRLVDMTRLGREELNVELNKQLCSRAMKWAEEKIKGNITHELNRLFDYVLASRSAEPNGSFGLVVERPTAANIPKFRRLYVCFGALKEEFKRSFWQRRCLDLPPCSFAYSMLLFPRPTGSVPSSQFKLPATMPRHLPCLQTTQISKANRFNAYVFTEGNTDTAGEAYGYGRKWLHQMKDYDKPVLMIS</sequence>
<protein>
    <submittedName>
        <fullName evidence="2">Uncharacterized protein</fullName>
    </submittedName>
</protein>
<dbReference type="EMBL" id="JBBPBM010000006">
    <property type="protein sequence ID" value="KAK8579729.1"/>
    <property type="molecule type" value="Genomic_DNA"/>
</dbReference>
<evidence type="ECO:0000256" key="1">
    <source>
        <dbReference type="SAM" id="MobiDB-lite"/>
    </source>
</evidence>